<keyword evidence="3" id="KW-1185">Reference proteome</keyword>
<dbReference type="STRING" id="67767.A0A0J7JU15"/>
<accession>A0A0J7JU15</accession>
<feature type="compositionally biased region" description="Basic and acidic residues" evidence="1">
    <location>
        <begin position="133"/>
        <end position="142"/>
    </location>
</feature>
<dbReference type="Proteomes" id="UP000036403">
    <property type="component" value="Unassembled WGS sequence"/>
</dbReference>
<evidence type="ECO:0000313" key="2">
    <source>
        <dbReference type="EMBL" id="KMQ81773.1"/>
    </source>
</evidence>
<dbReference type="OrthoDB" id="262529at2759"/>
<reference evidence="2 3" key="1">
    <citation type="submission" date="2015-04" db="EMBL/GenBank/DDBJ databases">
        <title>Lasius niger genome sequencing.</title>
        <authorList>
            <person name="Konorov E.A."/>
            <person name="Nikitin M.A."/>
            <person name="Kirill M.V."/>
            <person name="Chang P."/>
        </authorList>
    </citation>
    <scope>NUCLEOTIDE SEQUENCE [LARGE SCALE GENOMIC DNA]</scope>
    <source>
        <tissue evidence="2">Whole</tissue>
    </source>
</reference>
<gene>
    <name evidence="2" type="ORF">RF55_25249</name>
</gene>
<sequence>MAADGYELETDDDVPLSARQDLTLTAFDDEPGELLLGLDGLDDLDGFEGEEMREMRFMREQARLEAEEAGSVPGEDSIDDAADDNAMTESCPICNGCLAGISVDDATRHVNSCLDGSPVPIPAQAKDPPNETPKVESADLSKRFARAAIPRPAQPNPLELERNGKDIQSAFSKLMTNNAEDSAWATAAAAEHASRGRPAYE</sequence>
<name>A0A0J7JU15_LASNI</name>
<evidence type="ECO:0000256" key="1">
    <source>
        <dbReference type="SAM" id="MobiDB-lite"/>
    </source>
</evidence>
<feature type="non-terminal residue" evidence="2">
    <location>
        <position position="201"/>
    </location>
</feature>
<dbReference type="PaxDb" id="67767-A0A0J7JU15"/>
<comment type="caution">
    <text evidence="2">The sequence shown here is derived from an EMBL/GenBank/DDBJ whole genome shotgun (WGS) entry which is preliminary data.</text>
</comment>
<protein>
    <submittedName>
        <fullName evidence="2">Dna repair metallo-beta-lactamase</fullName>
    </submittedName>
</protein>
<organism evidence="2 3">
    <name type="scientific">Lasius niger</name>
    <name type="common">Black garden ant</name>
    <dbReference type="NCBI Taxonomy" id="67767"/>
    <lineage>
        <taxon>Eukaryota</taxon>
        <taxon>Metazoa</taxon>
        <taxon>Ecdysozoa</taxon>
        <taxon>Arthropoda</taxon>
        <taxon>Hexapoda</taxon>
        <taxon>Insecta</taxon>
        <taxon>Pterygota</taxon>
        <taxon>Neoptera</taxon>
        <taxon>Endopterygota</taxon>
        <taxon>Hymenoptera</taxon>
        <taxon>Apocrita</taxon>
        <taxon>Aculeata</taxon>
        <taxon>Formicoidea</taxon>
        <taxon>Formicidae</taxon>
        <taxon>Formicinae</taxon>
        <taxon>Lasius</taxon>
        <taxon>Lasius</taxon>
    </lineage>
</organism>
<dbReference type="EMBL" id="LBMM01031815">
    <property type="protein sequence ID" value="KMQ81773.1"/>
    <property type="molecule type" value="Genomic_DNA"/>
</dbReference>
<proteinExistence type="predicted"/>
<evidence type="ECO:0000313" key="3">
    <source>
        <dbReference type="Proteomes" id="UP000036403"/>
    </source>
</evidence>
<dbReference type="AlphaFoldDB" id="A0A0J7JU15"/>
<feature type="region of interest" description="Disordered" evidence="1">
    <location>
        <begin position="64"/>
        <end position="83"/>
    </location>
</feature>
<feature type="region of interest" description="Disordered" evidence="1">
    <location>
        <begin position="118"/>
        <end position="165"/>
    </location>
</feature>